<dbReference type="Proteomes" id="UP000515570">
    <property type="component" value="Chromosome"/>
</dbReference>
<reference evidence="1 2" key="1">
    <citation type="submission" date="2020-07" db="EMBL/GenBank/DDBJ databases">
        <title>non toxigenic Corynebacterium sp. nov from a clinical source.</title>
        <authorList>
            <person name="Bernier A.-M."/>
            <person name="Bernard K."/>
        </authorList>
    </citation>
    <scope>NUCLEOTIDE SEQUENCE [LARGE SCALE GENOMIC DNA]</scope>
    <source>
        <strain evidence="2">NML 93-0612</strain>
    </source>
</reference>
<name>A0A7G5FCK2_9CORY</name>
<gene>
    <name evidence="1" type="ORF">HW450_08150</name>
</gene>
<dbReference type="AlphaFoldDB" id="A0A7G5FCK2"/>
<dbReference type="RefSeq" id="WP_182385152.1">
    <property type="nucleotide sequence ID" value="NZ_CP059833.1"/>
</dbReference>
<evidence type="ECO:0000313" key="1">
    <source>
        <dbReference type="EMBL" id="QMV84343.1"/>
    </source>
</evidence>
<evidence type="ECO:0008006" key="3">
    <source>
        <dbReference type="Google" id="ProtNLM"/>
    </source>
</evidence>
<proteinExistence type="predicted"/>
<accession>A0A7G5FCK2</accession>
<keyword evidence="2" id="KW-1185">Reference proteome</keyword>
<sequence>MNKAIRSQACRILAGAGVMSMTPYHVDPGLKIDITAHGLDVRGNLVVSCLANEVLYFEDMDVRIDAILKAPEYAVDVISASMHGIGEIEWMEFVGPFRMGHVHLDRVYMHQCARPTAFDVVDLVPQALDLPEVCIDTLGAREVVGEFTEQQLRGLIDAACSETLHRSSALISELNGRVSRWDATHVVDVSEFGITLFHTSRCGLISAFIAFEQPANTLDELRERLSRVVAISVS</sequence>
<protein>
    <recommendedName>
        <fullName evidence="3">DUF2470 domain-containing protein</fullName>
    </recommendedName>
</protein>
<dbReference type="EMBL" id="CP059833">
    <property type="protein sequence ID" value="QMV84343.1"/>
    <property type="molecule type" value="Genomic_DNA"/>
</dbReference>
<organism evidence="1 2">
    <name type="scientific">Corynebacterium hindlerae</name>
    <dbReference type="NCBI Taxonomy" id="699041"/>
    <lineage>
        <taxon>Bacteria</taxon>
        <taxon>Bacillati</taxon>
        <taxon>Actinomycetota</taxon>
        <taxon>Actinomycetes</taxon>
        <taxon>Mycobacteriales</taxon>
        <taxon>Corynebacteriaceae</taxon>
        <taxon>Corynebacterium</taxon>
    </lineage>
</organism>
<evidence type="ECO:0000313" key="2">
    <source>
        <dbReference type="Proteomes" id="UP000515570"/>
    </source>
</evidence>